<dbReference type="InterPro" id="IPR012347">
    <property type="entry name" value="Ferritin-like"/>
</dbReference>
<dbReference type="PANTHER" id="PTHR39183:SF1">
    <property type="entry name" value="SPORE COAT PROTEIN F-LIKE PROTEIN YHCQ"/>
    <property type="match status" value="1"/>
</dbReference>
<organism evidence="4 5">
    <name type="scientific">Salipaludibacillus neizhouensis</name>
    <dbReference type="NCBI Taxonomy" id="885475"/>
    <lineage>
        <taxon>Bacteria</taxon>
        <taxon>Bacillati</taxon>
        <taxon>Bacillota</taxon>
        <taxon>Bacilli</taxon>
        <taxon>Bacillales</taxon>
        <taxon>Bacillaceae</taxon>
    </lineage>
</organism>
<keyword evidence="4" id="KW-0946">Virion</keyword>
<dbReference type="RefSeq" id="WP_110937348.1">
    <property type="nucleotide sequence ID" value="NZ_KZ614146.1"/>
</dbReference>
<keyword evidence="4" id="KW-0167">Capsid protein</keyword>
<comment type="similarity">
    <text evidence="3">Belongs to the CotF family.</text>
</comment>
<dbReference type="GO" id="GO:0030435">
    <property type="term" value="P:sporulation resulting in formation of a cellular spore"/>
    <property type="evidence" value="ECO:0007669"/>
    <property type="project" value="UniProtKB-KW"/>
</dbReference>
<dbReference type="InterPro" id="IPR012851">
    <property type="entry name" value="Spore_coat_CotF-like"/>
</dbReference>
<comment type="subcellular location">
    <subcellularLocation>
        <location evidence="2">Spore coat</location>
    </subcellularLocation>
</comment>
<dbReference type="EMBL" id="PDOE01000004">
    <property type="protein sequence ID" value="RKL67165.1"/>
    <property type="molecule type" value="Genomic_DNA"/>
</dbReference>
<dbReference type="PANTHER" id="PTHR39183">
    <property type="entry name" value="SPORE COAT PROTEIN F-LIKE PROTEIN YHCQ"/>
    <property type="match status" value="1"/>
</dbReference>
<evidence type="ECO:0000313" key="5">
    <source>
        <dbReference type="Proteomes" id="UP000281498"/>
    </source>
</evidence>
<dbReference type="OrthoDB" id="1930261at2"/>
<keyword evidence="1" id="KW-0749">Sporulation</keyword>
<gene>
    <name evidence="4" type="ORF">CR203_11680</name>
</gene>
<evidence type="ECO:0000256" key="2">
    <source>
        <dbReference type="ARBA" id="ARBA00024325"/>
    </source>
</evidence>
<sequence length="99" mass="10975">MNKILEKITGMASLTDQVIATDILSAAKAEIKSYALAITETATPEVRQTLTRHLEDAIAFHQQISTYMINEGFYHPHDMGKQLQVDMNVAENAVNVAKD</sequence>
<evidence type="ECO:0000313" key="4">
    <source>
        <dbReference type="EMBL" id="RKL67165.1"/>
    </source>
</evidence>
<keyword evidence="5" id="KW-1185">Reference proteome</keyword>
<dbReference type="Gene3D" id="1.20.1260.10">
    <property type="match status" value="1"/>
</dbReference>
<dbReference type="Proteomes" id="UP000281498">
    <property type="component" value="Unassembled WGS sequence"/>
</dbReference>
<name>A0A3A9KHL6_9BACI</name>
<accession>A0A3A9KHL6</accession>
<reference evidence="4 5" key="1">
    <citation type="submission" date="2017-10" db="EMBL/GenBank/DDBJ databases">
        <title>Bacillus sp. nov., a halophilic bacterium isolated from a Keqin Lake.</title>
        <authorList>
            <person name="Wang H."/>
        </authorList>
    </citation>
    <scope>NUCLEOTIDE SEQUENCE [LARGE SCALE GENOMIC DNA]</scope>
    <source>
        <strain evidence="4 5">KCTC 13187</strain>
    </source>
</reference>
<dbReference type="AlphaFoldDB" id="A0A3A9KHL6"/>
<evidence type="ECO:0000256" key="3">
    <source>
        <dbReference type="ARBA" id="ARBA00024344"/>
    </source>
</evidence>
<evidence type="ECO:0000256" key="1">
    <source>
        <dbReference type="ARBA" id="ARBA00022969"/>
    </source>
</evidence>
<proteinExistence type="inferred from homology"/>
<protein>
    <submittedName>
        <fullName evidence="4">Spore coat protein</fullName>
    </submittedName>
</protein>
<dbReference type="Pfam" id="PF07875">
    <property type="entry name" value="Coat_F"/>
    <property type="match status" value="1"/>
</dbReference>
<comment type="caution">
    <text evidence="4">The sequence shown here is derived from an EMBL/GenBank/DDBJ whole genome shotgun (WGS) entry which is preliminary data.</text>
</comment>